<dbReference type="SUPFAM" id="SSF57701">
    <property type="entry name" value="Zn2/Cys6 DNA-binding domain"/>
    <property type="match status" value="1"/>
</dbReference>
<dbReference type="RefSeq" id="XP_049143089.1">
    <property type="nucleotide sequence ID" value="XM_049285946.1"/>
</dbReference>
<evidence type="ECO:0000256" key="5">
    <source>
        <dbReference type="ARBA" id="ARBA00022692"/>
    </source>
</evidence>
<evidence type="ECO:0000256" key="3">
    <source>
        <dbReference type="ARBA" id="ARBA00022448"/>
    </source>
</evidence>
<evidence type="ECO:0000256" key="1">
    <source>
        <dbReference type="ARBA" id="ARBA00004434"/>
    </source>
</evidence>
<feature type="compositionally biased region" description="Polar residues" evidence="18">
    <location>
        <begin position="62"/>
        <end position="75"/>
    </location>
</feature>
<dbReference type="SMART" id="SM00066">
    <property type="entry name" value="GAL4"/>
    <property type="match status" value="1"/>
</dbReference>
<comment type="subunit">
    <text evidence="17">Component of the ubiquinol-cytochrome c oxidoreductase (cytochrome b-c1 complex, complex III, CIII), a multisubunit enzyme composed of 3 respiratory subunits cytochrome b, cytochrome c1 and Rieske protein, 2 core protein subunits, and additional low-molecular weight protein subunits. The complex exists as an obligatory dimer and forms supercomplexes (SCs) in the inner mitochondrial membrane with cytochrome c oxidase (complex IV, CIV).</text>
</comment>
<name>A0A9Q8SQ93_9PEZI</name>
<dbReference type="Gene3D" id="4.10.240.10">
    <property type="entry name" value="Zn(2)-C6 fungal-type DNA-binding domain"/>
    <property type="match status" value="1"/>
</dbReference>
<keyword evidence="21" id="KW-1185">Reference proteome</keyword>
<dbReference type="GO" id="GO:0006122">
    <property type="term" value="P:mitochondrial electron transport, ubiquinol to cytochrome c"/>
    <property type="evidence" value="ECO:0007669"/>
    <property type="project" value="UniProtKB-UniRule"/>
</dbReference>
<dbReference type="GO" id="GO:0000978">
    <property type="term" value="F:RNA polymerase II cis-regulatory region sequence-specific DNA binding"/>
    <property type="evidence" value="ECO:0007669"/>
    <property type="project" value="TreeGrafter"/>
</dbReference>
<keyword evidence="7 17" id="KW-0999">Mitochondrion inner membrane</keyword>
<evidence type="ECO:0000256" key="18">
    <source>
        <dbReference type="SAM" id="MobiDB-lite"/>
    </source>
</evidence>
<dbReference type="PANTHER" id="PTHR31944:SF131">
    <property type="entry name" value="HEME-RESPONSIVE ZINC FINGER TRANSCRIPTION FACTOR HAP1"/>
    <property type="match status" value="1"/>
</dbReference>
<evidence type="ECO:0000256" key="4">
    <source>
        <dbReference type="ARBA" id="ARBA00022660"/>
    </source>
</evidence>
<dbReference type="GO" id="GO:0045275">
    <property type="term" value="C:respiratory chain complex III"/>
    <property type="evidence" value="ECO:0007669"/>
    <property type="project" value="UniProtKB-UniRule"/>
</dbReference>
<sequence length="725" mass="81618">MDASHREETRVRRRRALACIECRKRKLRCDHNRPCSKCQRAKNRTCVYPANAPLASPENHINYRQGSPSNIQQRQSDPEHGMLAQTPQPADQDRVFTSSTDGTWHSSSFGSVLLSQISTPGTVFPLAMTETSTRRPAPEPLYPAEKSPTICSLTELTSLPTIMIVKSRYISPSHWLYSVMLMLPALKWLDKEMVKQKECWQGLLHCKSLGECLRTRRILANSPGQYGSYILDHAVSAALLQNYLRSFEQIYRINHVPTLQRELETFLQDRASVNHECIVRLQLCFALGALTYDDLFSLRPYALQWIYEAQSWLTNAEKSQPSISGIQIMCLLQLAQQTTESLYGDRISALSGNLLRSAICIGLHRDPIGLPRMLPFQIEIRRRLWTTVLELVLEASIESGQPVLISSEDFDCSLPSNLNDDQLHCESTVRPIPKNPSLHTDSSLQIALGQSLTLRLTIAKLWNKVKQEANYATVLQLSPQLTATRQILTTTLKNLGKNTSLLMTMPVSDTNESLSELIQQANDEEYCPEFGRLIVCGSGSLRSAQHIAISVIAADLNTMISERGKIATGSALRVVEERWLLKAGVAWARRRIEAGQENVKDYVFFAIVLAAVEAVLKGKPVEDEMTERYTKDGGETSGFVMIDQQCVSGGEKQRGIITYGIAPNRLNPMAQAGHNAAFNIWRRFASQVWYFGPSLAAAWYVMYWAEKRNKFFNSKVGRETYGRDE</sequence>
<dbReference type="Proteomes" id="UP000830671">
    <property type="component" value="Chromosome 3"/>
</dbReference>
<dbReference type="PROSITE" id="PS00463">
    <property type="entry name" value="ZN2_CY6_FUNGAL_1"/>
    <property type="match status" value="1"/>
</dbReference>
<dbReference type="InterPro" id="IPR004205">
    <property type="entry name" value="Cyt_bc1_su8"/>
</dbReference>
<dbReference type="InterPro" id="IPR036642">
    <property type="entry name" value="Cyt_bc1_su8_sf"/>
</dbReference>
<keyword evidence="4 17" id="KW-0679">Respiratory chain</keyword>
<dbReference type="Gene3D" id="1.20.5.210">
    <property type="entry name" value="Cytochrome b-c1 complex subunit 8"/>
    <property type="match status" value="1"/>
</dbReference>
<evidence type="ECO:0000256" key="2">
    <source>
        <dbReference type="ARBA" id="ARBA00007668"/>
    </source>
</evidence>
<keyword evidence="3 17" id="KW-0813">Transport</keyword>
<keyword evidence="16" id="KW-0539">Nucleus</keyword>
<evidence type="ECO:0000256" key="11">
    <source>
        <dbReference type="ARBA" id="ARBA00023015"/>
    </source>
</evidence>
<evidence type="ECO:0000313" key="20">
    <source>
        <dbReference type="EMBL" id="UQC81463.1"/>
    </source>
</evidence>
<dbReference type="GeneID" id="73340956"/>
<comment type="function">
    <text evidence="17">Component of the ubiquinol-cytochrome c oxidoreductase, a multisubunit transmembrane complex that is part of the mitochondrial electron transport chain which drives oxidative phosphorylation. The complex plays an important role in the uptake of multiple carbon sources present in different host niches.</text>
</comment>
<evidence type="ECO:0000256" key="16">
    <source>
        <dbReference type="ARBA" id="ARBA00023242"/>
    </source>
</evidence>
<dbReference type="KEGG" id="clup:CLUP02_06949"/>
<dbReference type="CDD" id="cd00067">
    <property type="entry name" value="GAL4"/>
    <property type="match status" value="1"/>
</dbReference>
<proteinExistence type="inferred from homology"/>
<evidence type="ECO:0000256" key="9">
    <source>
        <dbReference type="ARBA" id="ARBA00022982"/>
    </source>
</evidence>
<dbReference type="Pfam" id="PF02939">
    <property type="entry name" value="UcrQ"/>
    <property type="match status" value="1"/>
</dbReference>
<dbReference type="AlphaFoldDB" id="A0A9Q8SQ93"/>
<dbReference type="CDD" id="cd12148">
    <property type="entry name" value="fungal_TF_MHR"/>
    <property type="match status" value="1"/>
</dbReference>
<evidence type="ECO:0000256" key="8">
    <source>
        <dbReference type="ARBA" id="ARBA00022833"/>
    </source>
</evidence>
<dbReference type="Pfam" id="PF04082">
    <property type="entry name" value="Fungal_trans"/>
    <property type="match status" value="1"/>
</dbReference>
<evidence type="ECO:0000256" key="13">
    <source>
        <dbReference type="ARBA" id="ARBA00023128"/>
    </source>
</evidence>
<keyword evidence="12" id="KW-0238">DNA-binding</keyword>
<dbReference type="GO" id="GO:0001228">
    <property type="term" value="F:DNA-binding transcription activator activity, RNA polymerase II-specific"/>
    <property type="evidence" value="ECO:0007669"/>
    <property type="project" value="TreeGrafter"/>
</dbReference>
<evidence type="ECO:0000313" key="21">
    <source>
        <dbReference type="Proteomes" id="UP000830671"/>
    </source>
</evidence>
<dbReference type="Pfam" id="PF00172">
    <property type="entry name" value="Zn_clus"/>
    <property type="match status" value="1"/>
</dbReference>
<keyword evidence="9 17" id="KW-0249">Electron transport</keyword>
<dbReference type="GO" id="GO:0006351">
    <property type="term" value="P:DNA-templated transcription"/>
    <property type="evidence" value="ECO:0007669"/>
    <property type="project" value="InterPro"/>
</dbReference>
<evidence type="ECO:0000256" key="14">
    <source>
        <dbReference type="ARBA" id="ARBA00023136"/>
    </source>
</evidence>
<dbReference type="EMBL" id="CP019475">
    <property type="protein sequence ID" value="UQC81463.1"/>
    <property type="molecule type" value="Genomic_DNA"/>
</dbReference>
<comment type="similarity">
    <text evidence="2 17">Belongs to the UQCRQ/QCR8 family.</text>
</comment>
<dbReference type="SUPFAM" id="SSF81508">
    <property type="entry name" value="Ubiquinone-binding protein QP-C of cytochrome bc1 complex (Ubiquinol-cytochrome c reductase)"/>
    <property type="match status" value="1"/>
</dbReference>
<dbReference type="PANTHER" id="PTHR31944">
    <property type="entry name" value="HEME-RESPONSIVE ZINC FINGER TRANSCRIPTION FACTOR HAP1"/>
    <property type="match status" value="1"/>
</dbReference>
<dbReference type="InterPro" id="IPR036864">
    <property type="entry name" value="Zn2-C6_fun-type_DNA-bd_sf"/>
</dbReference>
<evidence type="ECO:0000256" key="10">
    <source>
        <dbReference type="ARBA" id="ARBA00022989"/>
    </source>
</evidence>
<keyword evidence="11" id="KW-0805">Transcription regulation</keyword>
<keyword evidence="14" id="KW-0472">Membrane</keyword>
<keyword evidence="8" id="KW-0862">Zinc</keyword>
<keyword evidence="13 17" id="KW-0496">Mitochondrion</keyword>
<protein>
    <recommendedName>
        <fullName evidence="17">Cytochrome b-c1 complex subunit 8</fullName>
    </recommendedName>
    <alternativeName>
        <fullName evidence="17">Complex III subunit 8</fullName>
    </alternativeName>
</protein>
<evidence type="ECO:0000256" key="17">
    <source>
        <dbReference type="RuleBase" id="RU368118"/>
    </source>
</evidence>
<dbReference type="InterPro" id="IPR001138">
    <property type="entry name" value="Zn2Cys6_DnaBD"/>
</dbReference>
<organism evidence="20 21">
    <name type="scientific">Colletotrichum lupini</name>
    <dbReference type="NCBI Taxonomy" id="145971"/>
    <lineage>
        <taxon>Eukaryota</taxon>
        <taxon>Fungi</taxon>
        <taxon>Dikarya</taxon>
        <taxon>Ascomycota</taxon>
        <taxon>Pezizomycotina</taxon>
        <taxon>Sordariomycetes</taxon>
        <taxon>Hypocreomycetidae</taxon>
        <taxon>Glomerellales</taxon>
        <taxon>Glomerellaceae</taxon>
        <taxon>Colletotrichum</taxon>
        <taxon>Colletotrichum acutatum species complex</taxon>
    </lineage>
</organism>
<dbReference type="GO" id="GO:0005634">
    <property type="term" value="C:nucleus"/>
    <property type="evidence" value="ECO:0007669"/>
    <property type="project" value="TreeGrafter"/>
</dbReference>
<feature type="domain" description="Zn(2)-C6 fungal-type" evidence="19">
    <location>
        <begin position="18"/>
        <end position="48"/>
    </location>
</feature>
<gene>
    <name evidence="20" type="ORF">CLUP02_06949</name>
</gene>
<comment type="subcellular location">
    <subcellularLocation>
        <location evidence="1 17">Mitochondrion inner membrane</location>
        <topology evidence="1 17">Single-pass membrane protein</topology>
    </subcellularLocation>
</comment>
<feature type="compositionally biased region" description="Polar residues" evidence="18">
    <location>
        <begin position="85"/>
        <end position="99"/>
    </location>
</feature>
<dbReference type="SMART" id="SM00906">
    <property type="entry name" value="Fungal_trans"/>
    <property type="match status" value="1"/>
</dbReference>
<evidence type="ECO:0000256" key="7">
    <source>
        <dbReference type="ARBA" id="ARBA00022792"/>
    </source>
</evidence>
<accession>A0A9Q8SQ93</accession>
<evidence type="ECO:0000256" key="6">
    <source>
        <dbReference type="ARBA" id="ARBA00022723"/>
    </source>
</evidence>
<dbReference type="PROSITE" id="PS50048">
    <property type="entry name" value="ZN2_CY6_FUNGAL_2"/>
    <property type="match status" value="1"/>
</dbReference>
<dbReference type="InterPro" id="IPR051430">
    <property type="entry name" value="Fungal_TF_Env_Response"/>
</dbReference>
<keyword evidence="10" id="KW-1133">Transmembrane helix</keyword>
<keyword evidence="6" id="KW-0479">Metal-binding</keyword>
<dbReference type="GO" id="GO:0008270">
    <property type="term" value="F:zinc ion binding"/>
    <property type="evidence" value="ECO:0007669"/>
    <property type="project" value="InterPro"/>
</dbReference>
<dbReference type="InterPro" id="IPR007219">
    <property type="entry name" value="XnlR_reg_dom"/>
</dbReference>
<keyword evidence="15" id="KW-0804">Transcription</keyword>
<reference evidence="20" key="1">
    <citation type="journal article" date="2021" name="Mol. Plant Microbe Interact.">
        <title>Complete Genome Sequence of the Plant-Pathogenic Fungus Colletotrichum lupini.</title>
        <authorList>
            <person name="Baroncelli R."/>
            <person name="Pensec F."/>
            <person name="Da Lio D."/>
            <person name="Boufleur T."/>
            <person name="Vicente I."/>
            <person name="Sarrocco S."/>
            <person name="Picot A."/>
            <person name="Baraldi E."/>
            <person name="Sukno S."/>
            <person name="Thon M."/>
            <person name="Le Floch G."/>
        </authorList>
    </citation>
    <scope>NUCLEOTIDE SEQUENCE</scope>
    <source>
        <strain evidence="20">IMI 504893</strain>
    </source>
</reference>
<keyword evidence="5" id="KW-0812">Transmembrane</keyword>
<feature type="region of interest" description="Disordered" evidence="18">
    <location>
        <begin position="57"/>
        <end position="99"/>
    </location>
</feature>
<evidence type="ECO:0000256" key="12">
    <source>
        <dbReference type="ARBA" id="ARBA00023125"/>
    </source>
</evidence>
<evidence type="ECO:0000256" key="15">
    <source>
        <dbReference type="ARBA" id="ARBA00023163"/>
    </source>
</evidence>
<evidence type="ECO:0000259" key="19">
    <source>
        <dbReference type="PROSITE" id="PS50048"/>
    </source>
</evidence>
<dbReference type="GO" id="GO:0005743">
    <property type="term" value="C:mitochondrial inner membrane"/>
    <property type="evidence" value="ECO:0007669"/>
    <property type="project" value="UniProtKB-SubCell"/>
</dbReference>